<dbReference type="AlphaFoldDB" id="A0AAN7LZW0"/>
<dbReference type="PANTHER" id="PTHR35701">
    <property type="entry name" value="OS11G0148400 PROTEIN"/>
    <property type="match status" value="1"/>
</dbReference>
<evidence type="ECO:0000313" key="2">
    <source>
        <dbReference type="Proteomes" id="UP001346149"/>
    </source>
</evidence>
<dbReference type="Proteomes" id="UP001346149">
    <property type="component" value="Unassembled WGS sequence"/>
</dbReference>
<sequence length="154" mass="17342">MSSLYDQAIPVASVPYVQVLSETWSGTPNPTMKQESENEFDDHDDSWNFHTAEMEKGDAILTSHALSLLLNGSMESGMINNADIFDDSSWGLKDPSSEFRYGNQGSVNLAESHEKFLAKVEIDELLEFYFKLKDELSLIALSHLYRIKESGLLM</sequence>
<keyword evidence="2" id="KW-1185">Reference proteome</keyword>
<dbReference type="EMBL" id="JAXQNO010000007">
    <property type="protein sequence ID" value="KAK4794459.1"/>
    <property type="molecule type" value="Genomic_DNA"/>
</dbReference>
<name>A0AAN7LZW0_TRANT</name>
<gene>
    <name evidence="1" type="ORF">SAY86_012453</name>
</gene>
<protein>
    <submittedName>
        <fullName evidence="1">Uncharacterized protein</fullName>
    </submittedName>
</protein>
<proteinExistence type="predicted"/>
<organism evidence="1 2">
    <name type="scientific">Trapa natans</name>
    <name type="common">Water chestnut</name>
    <dbReference type="NCBI Taxonomy" id="22666"/>
    <lineage>
        <taxon>Eukaryota</taxon>
        <taxon>Viridiplantae</taxon>
        <taxon>Streptophyta</taxon>
        <taxon>Embryophyta</taxon>
        <taxon>Tracheophyta</taxon>
        <taxon>Spermatophyta</taxon>
        <taxon>Magnoliopsida</taxon>
        <taxon>eudicotyledons</taxon>
        <taxon>Gunneridae</taxon>
        <taxon>Pentapetalae</taxon>
        <taxon>rosids</taxon>
        <taxon>malvids</taxon>
        <taxon>Myrtales</taxon>
        <taxon>Lythraceae</taxon>
        <taxon>Trapa</taxon>
    </lineage>
</organism>
<accession>A0AAN7LZW0</accession>
<comment type="caution">
    <text evidence="1">The sequence shown here is derived from an EMBL/GenBank/DDBJ whole genome shotgun (WGS) entry which is preliminary data.</text>
</comment>
<dbReference type="PANTHER" id="PTHR35701:SF1">
    <property type="entry name" value="OS11G0148400 PROTEIN"/>
    <property type="match status" value="1"/>
</dbReference>
<evidence type="ECO:0000313" key="1">
    <source>
        <dbReference type="EMBL" id="KAK4794459.1"/>
    </source>
</evidence>
<reference evidence="1 2" key="1">
    <citation type="journal article" date="2023" name="Hortic Res">
        <title>Pangenome of water caltrop reveals structural variations and asymmetric subgenome divergence after allopolyploidization.</title>
        <authorList>
            <person name="Zhang X."/>
            <person name="Chen Y."/>
            <person name="Wang L."/>
            <person name="Yuan Y."/>
            <person name="Fang M."/>
            <person name="Shi L."/>
            <person name="Lu R."/>
            <person name="Comes H.P."/>
            <person name="Ma Y."/>
            <person name="Chen Y."/>
            <person name="Huang G."/>
            <person name="Zhou Y."/>
            <person name="Zheng Z."/>
            <person name="Qiu Y."/>
        </authorList>
    </citation>
    <scope>NUCLEOTIDE SEQUENCE [LARGE SCALE GENOMIC DNA]</scope>
    <source>
        <strain evidence="1">F231</strain>
    </source>
</reference>